<dbReference type="PANTHER" id="PTHR24171">
    <property type="entry name" value="ANKYRIN REPEAT DOMAIN-CONTAINING PROTEIN 39-RELATED"/>
    <property type="match status" value="1"/>
</dbReference>
<organism evidence="5 7">
    <name type="scientific">Rotaria magnacalcarata</name>
    <dbReference type="NCBI Taxonomy" id="392030"/>
    <lineage>
        <taxon>Eukaryota</taxon>
        <taxon>Metazoa</taxon>
        <taxon>Spiralia</taxon>
        <taxon>Gnathifera</taxon>
        <taxon>Rotifera</taxon>
        <taxon>Eurotatoria</taxon>
        <taxon>Bdelloidea</taxon>
        <taxon>Philodinida</taxon>
        <taxon>Philodinidae</taxon>
        <taxon>Rotaria</taxon>
    </lineage>
</organism>
<dbReference type="GO" id="GO:0070531">
    <property type="term" value="C:BRCA1-A complex"/>
    <property type="evidence" value="ECO:0007669"/>
    <property type="project" value="TreeGrafter"/>
</dbReference>
<keyword evidence="1" id="KW-0677">Repeat</keyword>
<dbReference type="SMART" id="SM00248">
    <property type="entry name" value="ANK"/>
    <property type="match status" value="2"/>
</dbReference>
<accession>A0A816VP82</accession>
<reference evidence="5" key="1">
    <citation type="submission" date="2021-02" db="EMBL/GenBank/DDBJ databases">
        <authorList>
            <person name="Nowell W R."/>
        </authorList>
    </citation>
    <scope>NUCLEOTIDE SEQUENCE</scope>
</reference>
<feature type="repeat" description="ANK" evidence="3">
    <location>
        <begin position="54"/>
        <end position="86"/>
    </location>
</feature>
<dbReference type="GO" id="GO:0085020">
    <property type="term" value="P:protein K6-linked ubiquitination"/>
    <property type="evidence" value="ECO:0007669"/>
    <property type="project" value="TreeGrafter"/>
</dbReference>
<evidence type="ECO:0000313" key="5">
    <source>
        <dbReference type="EMBL" id="CAF2127672.1"/>
    </source>
</evidence>
<dbReference type="AlphaFoldDB" id="A0A816VP82"/>
<feature type="region of interest" description="Disordered" evidence="4">
    <location>
        <begin position="1"/>
        <end position="21"/>
    </location>
</feature>
<feature type="compositionally biased region" description="Polar residues" evidence="4">
    <location>
        <begin position="1"/>
        <end position="10"/>
    </location>
</feature>
<protein>
    <submittedName>
        <fullName evidence="5">Uncharacterized protein</fullName>
    </submittedName>
</protein>
<dbReference type="EMBL" id="CAJOBF010000976">
    <property type="protein sequence ID" value="CAF3896514.1"/>
    <property type="molecule type" value="Genomic_DNA"/>
</dbReference>
<dbReference type="PANTHER" id="PTHR24171:SF8">
    <property type="entry name" value="BRCA1-ASSOCIATED RING DOMAIN PROTEIN 1"/>
    <property type="match status" value="1"/>
</dbReference>
<dbReference type="Proteomes" id="UP000663842">
    <property type="component" value="Unassembled WGS sequence"/>
</dbReference>
<keyword evidence="2 3" id="KW-0040">ANK repeat</keyword>
<dbReference type="PROSITE" id="PS50297">
    <property type="entry name" value="ANK_REP_REGION"/>
    <property type="match status" value="1"/>
</dbReference>
<dbReference type="InterPro" id="IPR002110">
    <property type="entry name" value="Ankyrin_rpt"/>
</dbReference>
<gene>
    <name evidence="6" type="ORF">UXM345_LOCUS10293</name>
    <name evidence="5" type="ORF">XDN619_LOCUS24121</name>
</gene>
<dbReference type="InterPro" id="IPR036770">
    <property type="entry name" value="Ankyrin_rpt-contain_sf"/>
</dbReference>
<dbReference type="GO" id="GO:0031436">
    <property type="term" value="C:BRCA1-BARD1 complex"/>
    <property type="evidence" value="ECO:0007669"/>
    <property type="project" value="TreeGrafter"/>
</dbReference>
<evidence type="ECO:0000256" key="3">
    <source>
        <dbReference type="PROSITE-ProRule" id="PRU00023"/>
    </source>
</evidence>
<dbReference type="PROSITE" id="PS50088">
    <property type="entry name" value="ANK_REPEAT"/>
    <property type="match status" value="1"/>
</dbReference>
<dbReference type="Gene3D" id="3.90.176.10">
    <property type="entry name" value="Toxin ADP-ribosyltransferase, Chain A, domain 1"/>
    <property type="match status" value="1"/>
</dbReference>
<dbReference type="Proteomes" id="UP000663887">
    <property type="component" value="Unassembled WGS sequence"/>
</dbReference>
<dbReference type="SUPFAM" id="SSF48403">
    <property type="entry name" value="Ankyrin repeat"/>
    <property type="match status" value="1"/>
</dbReference>
<dbReference type="SUPFAM" id="SSF56399">
    <property type="entry name" value="ADP-ribosylation"/>
    <property type="match status" value="1"/>
</dbReference>
<dbReference type="Pfam" id="PF12796">
    <property type="entry name" value="Ank_2"/>
    <property type="match status" value="1"/>
</dbReference>
<name>A0A816VP82_9BILA</name>
<evidence type="ECO:0000256" key="2">
    <source>
        <dbReference type="ARBA" id="ARBA00023043"/>
    </source>
</evidence>
<evidence type="ECO:0000256" key="1">
    <source>
        <dbReference type="ARBA" id="ARBA00022737"/>
    </source>
</evidence>
<evidence type="ECO:0000313" key="6">
    <source>
        <dbReference type="EMBL" id="CAF3896514.1"/>
    </source>
</evidence>
<proteinExistence type="predicted"/>
<comment type="caution">
    <text evidence="5">The sequence shown here is derived from an EMBL/GenBank/DDBJ whole genome shotgun (WGS) entry which is preliminary data.</text>
</comment>
<sequence length="399" mass="45616">MGQTPSTTKLPKNAGPPASKPSELYLACRNGDVEKVKQLVAQLNTADINRLEPNGSTSLHAASFYGHKAIVTMLLQNGAKSWMRNKYEMTPYEEAANDEIRSLFFRPTETDVNRFVDDGTDNICLELMSEKKIEETINSVPNGMINGYKNSGKKFRNEDIQLIVRAQIFKYYLTSLQRSNDCARELQRILKDSVPSSHPDFEKAHSLFDEYCSLDQIESLIRLYTLETNFYGALRSNVEVFAVEMYSKLQTFKDRFFKGQPYRGLTMATKDIDEYKWAIDNPGTLIEIKTLTSTSVDPKKAYHFARSKKTGNLKPHRVLCECHFDHPCSTAIDLRCDTNRNLPCWSAYEDEAEILVLPGTLFEVCDVQREADTDRYTIILRNIHVPLEIILQAFKEVET</sequence>
<dbReference type="EMBL" id="CAJNRG010010920">
    <property type="protein sequence ID" value="CAF2127672.1"/>
    <property type="molecule type" value="Genomic_DNA"/>
</dbReference>
<dbReference type="GO" id="GO:0004842">
    <property type="term" value="F:ubiquitin-protein transferase activity"/>
    <property type="evidence" value="ECO:0007669"/>
    <property type="project" value="TreeGrafter"/>
</dbReference>
<dbReference type="Gene3D" id="1.25.40.20">
    <property type="entry name" value="Ankyrin repeat-containing domain"/>
    <property type="match status" value="1"/>
</dbReference>
<evidence type="ECO:0000256" key="4">
    <source>
        <dbReference type="SAM" id="MobiDB-lite"/>
    </source>
</evidence>
<evidence type="ECO:0000313" key="7">
    <source>
        <dbReference type="Proteomes" id="UP000663887"/>
    </source>
</evidence>